<proteinExistence type="predicted"/>
<evidence type="ECO:0000313" key="4">
    <source>
        <dbReference type="EMBL" id="MFD1914406.1"/>
    </source>
</evidence>
<dbReference type="Pfam" id="PF13501">
    <property type="entry name" value="SoxY"/>
    <property type="match status" value="1"/>
</dbReference>
<dbReference type="InterPro" id="IPR014880">
    <property type="entry name" value="SoxZ_dom"/>
</dbReference>
<dbReference type="InterPro" id="IPR030831">
    <property type="entry name" value="Fuse-rel_SoxYZ"/>
</dbReference>
<dbReference type="EMBL" id="JBHUGH010000037">
    <property type="protein sequence ID" value="MFD1914406.1"/>
    <property type="molecule type" value="Genomic_DNA"/>
</dbReference>
<feature type="signal peptide" evidence="1">
    <location>
        <begin position="1"/>
        <end position="21"/>
    </location>
</feature>
<dbReference type="SUPFAM" id="SSF81296">
    <property type="entry name" value="E set domains"/>
    <property type="match status" value="1"/>
</dbReference>
<dbReference type="InterPro" id="IPR032711">
    <property type="entry name" value="SoxY"/>
</dbReference>
<feature type="domain" description="Sulphur oxidation protein SoxZ" evidence="2">
    <location>
        <begin position="168"/>
        <end position="257"/>
    </location>
</feature>
<comment type="caution">
    <text evidence="4">The sequence shown here is derived from an EMBL/GenBank/DDBJ whole genome shotgun (WGS) entry which is preliminary data.</text>
</comment>
<dbReference type="InterPro" id="IPR013783">
    <property type="entry name" value="Ig-like_fold"/>
</dbReference>
<dbReference type="InterPro" id="IPR014756">
    <property type="entry name" value="Ig_E-set"/>
</dbReference>
<protein>
    <submittedName>
        <fullName evidence="4">Quinoprotein dehydrogenase-associated SoxYZ-like carrier</fullName>
    </submittedName>
</protein>
<keyword evidence="5" id="KW-1185">Reference proteome</keyword>
<evidence type="ECO:0000259" key="3">
    <source>
        <dbReference type="Pfam" id="PF13501"/>
    </source>
</evidence>
<organism evidence="4 5">
    <name type="scientific">Halodurantibacterium flavum</name>
    <dbReference type="NCBI Taxonomy" id="1382802"/>
    <lineage>
        <taxon>Bacteria</taxon>
        <taxon>Pseudomonadati</taxon>
        <taxon>Pseudomonadota</taxon>
        <taxon>Alphaproteobacteria</taxon>
        <taxon>Rhodobacterales</taxon>
        <taxon>Paracoccaceae</taxon>
        <taxon>Halodurantibacterium</taxon>
    </lineage>
</organism>
<dbReference type="InterPro" id="IPR038162">
    <property type="entry name" value="SoxY_sf"/>
</dbReference>
<sequence>MRRALASCLTVAMLFAAPVHAEAENPLRAGGSWDDLAYDILGDVTPEPAGDALALDAPFRAYDPALVPVHLTQPPDAPVIGELVLVVDENPAPVAATIRLSPAMHPLDFEMRVRVEQYSNIRAIAESEGGTLMTGRFVRATGGCAAPAGRDAAEALAQMGRMRLLSLQKADGYRQVRLMIRHPNYSGLQRDQRTLLNIPAHFVDQLEVWQGEEMLFAVEGGISVSEDPVYDFRFRDNGAPALRVVATDTRGNRFEQDLPLEGRG</sequence>
<dbReference type="Gene3D" id="2.60.40.10">
    <property type="entry name" value="Immunoglobulins"/>
    <property type="match status" value="1"/>
</dbReference>
<dbReference type="Proteomes" id="UP001597353">
    <property type="component" value="Unassembled WGS sequence"/>
</dbReference>
<gene>
    <name evidence="4" type="ORF">ACFSGJ_19565</name>
</gene>
<evidence type="ECO:0000313" key="5">
    <source>
        <dbReference type="Proteomes" id="UP001597353"/>
    </source>
</evidence>
<dbReference type="RefSeq" id="WP_390265744.1">
    <property type="nucleotide sequence ID" value="NZ_JBHUGH010000037.1"/>
</dbReference>
<evidence type="ECO:0000256" key="1">
    <source>
        <dbReference type="SAM" id="SignalP"/>
    </source>
</evidence>
<evidence type="ECO:0000259" key="2">
    <source>
        <dbReference type="Pfam" id="PF08770"/>
    </source>
</evidence>
<dbReference type="Pfam" id="PF08770">
    <property type="entry name" value="SoxZ"/>
    <property type="match status" value="1"/>
</dbReference>
<feature type="domain" description="Ig-like SoxY" evidence="3">
    <location>
        <begin position="39"/>
        <end position="144"/>
    </location>
</feature>
<name>A0ABW4S9Y6_9RHOB</name>
<accession>A0ABW4S9Y6</accession>
<dbReference type="Gene3D" id="2.60.40.2470">
    <property type="entry name" value="SoxY domain"/>
    <property type="match status" value="1"/>
</dbReference>
<reference evidence="5" key="1">
    <citation type="journal article" date="2019" name="Int. J. Syst. Evol. Microbiol.">
        <title>The Global Catalogue of Microorganisms (GCM) 10K type strain sequencing project: providing services to taxonomists for standard genome sequencing and annotation.</title>
        <authorList>
            <consortium name="The Broad Institute Genomics Platform"/>
            <consortium name="The Broad Institute Genome Sequencing Center for Infectious Disease"/>
            <person name="Wu L."/>
            <person name="Ma J."/>
        </authorList>
    </citation>
    <scope>NUCLEOTIDE SEQUENCE [LARGE SCALE GENOMIC DNA]</scope>
    <source>
        <strain evidence="5">CGMCC 4.7242</strain>
    </source>
</reference>
<dbReference type="NCBIfam" id="TIGR04557">
    <property type="entry name" value="fuse_rel_SoxYZ"/>
    <property type="match status" value="1"/>
</dbReference>
<feature type="chain" id="PRO_5045576641" evidence="1">
    <location>
        <begin position="22"/>
        <end position="264"/>
    </location>
</feature>
<keyword evidence="1" id="KW-0732">Signal</keyword>